<dbReference type="EMBL" id="BK032795">
    <property type="protein sequence ID" value="DAF60716.1"/>
    <property type="molecule type" value="Genomic_DNA"/>
</dbReference>
<accession>A0A8S5TBM3</accession>
<evidence type="ECO:0000313" key="2">
    <source>
        <dbReference type="EMBL" id="DAF60716.1"/>
    </source>
</evidence>
<dbReference type="GO" id="GO:0003677">
    <property type="term" value="F:DNA binding"/>
    <property type="evidence" value="ECO:0007669"/>
    <property type="project" value="InterPro"/>
</dbReference>
<dbReference type="SUPFAM" id="SSF47413">
    <property type="entry name" value="lambda repressor-like DNA-binding domains"/>
    <property type="match status" value="1"/>
</dbReference>
<name>A0A8S5TBM3_9CAUD</name>
<protein>
    <submittedName>
        <fullName evidence="2">SOS-response transcriptional repressor</fullName>
    </submittedName>
</protein>
<reference evidence="2" key="1">
    <citation type="journal article" date="2021" name="Proc. Natl. Acad. Sci. U.S.A.">
        <title>A Catalog of Tens of Thousands of Viruses from Human Metagenomes Reveals Hidden Associations with Chronic Diseases.</title>
        <authorList>
            <person name="Tisza M.J."/>
            <person name="Buck C.B."/>
        </authorList>
    </citation>
    <scope>NUCLEOTIDE SEQUENCE</scope>
    <source>
        <strain evidence="2">Ct89I2</strain>
    </source>
</reference>
<dbReference type="InterPro" id="IPR001387">
    <property type="entry name" value="Cro/C1-type_HTH"/>
</dbReference>
<proteinExistence type="predicted"/>
<dbReference type="PROSITE" id="PS50943">
    <property type="entry name" value="HTH_CROC1"/>
    <property type="match status" value="1"/>
</dbReference>
<evidence type="ECO:0000259" key="1">
    <source>
        <dbReference type="PROSITE" id="PS50943"/>
    </source>
</evidence>
<dbReference type="CDD" id="cd00093">
    <property type="entry name" value="HTH_XRE"/>
    <property type="match status" value="1"/>
</dbReference>
<dbReference type="InterPro" id="IPR010982">
    <property type="entry name" value="Lambda_DNA-bd_dom_sf"/>
</dbReference>
<organism evidence="2">
    <name type="scientific">Myoviridae sp. ct89I2</name>
    <dbReference type="NCBI Taxonomy" id="2827662"/>
    <lineage>
        <taxon>Viruses</taxon>
        <taxon>Duplodnaviria</taxon>
        <taxon>Heunggongvirae</taxon>
        <taxon>Uroviricota</taxon>
        <taxon>Caudoviricetes</taxon>
    </lineage>
</organism>
<dbReference type="Gene3D" id="1.10.260.40">
    <property type="entry name" value="lambda repressor-like DNA-binding domains"/>
    <property type="match status" value="1"/>
</dbReference>
<dbReference type="Pfam" id="PF13443">
    <property type="entry name" value="HTH_26"/>
    <property type="match status" value="1"/>
</dbReference>
<feature type="domain" description="HTH cro/C1-type" evidence="1">
    <location>
        <begin position="14"/>
        <end position="55"/>
    </location>
</feature>
<sequence>MMELAMARACMNTKDIAKESGMPEQTVKNVLYGRNVKPRTLGKFAKAIGVDPAEIIEKE</sequence>